<gene>
    <name evidence="1" type="ORF">CP985_11810</name>
</gene>
<protein>
    <submittedName>
        <fullName evidence="1">Uncharacterized protein</fullName>
    </submittedName>
</protein>
<reference evidence="1 2" key="1">
    <citation type="submission" date="2017-09" db="EMBL/GenBank/DDBJ databases">
        <title>Genomics of the genus Arcobacter.</title>
        <authorList>
            <person name="Perez-Cataluna A."/>
            <person name="Figueras M.J."/>
            <person name="Salas-Masso N."/>
        </authorList>
    </citation>
    <scope>NUCLEOTIDE SEQUENCE [LARGE SCALE GENOMIC DNA]</scope>
    <source>
        <strain evidence="1 2">CECT 7386</strain>
    </source>
</reference>
<sequence length="242" mass="27793">MSNEAKELIYVLEQNGFIPFGLNMPISMVIEDIRACNYNYYGNKYASSNELFENSALSIKFKHNQVENPFWITIFKGANYREKETLFVAATFNEIIDENNNFCNSENTFYAKDCISKSNELFEGIESIKEVLAAFETTLFSGSEDSTPIFEDNSDALYDVIEELRSLLKEETLDADEIENLIYENKKMGDFLELLGFTPDDITTNIINGSEDELKQLVKDMKLSKDCLKQVNCRQKSYDTSM</sequence>
<accession>A0AAX2AD34</accession>
<evidence type="ECO:0000313" key="2">
    <source>
        <dbReference type="Proteomes" id="UP000290092"/>
    </source>
</evidence>
<dbReference type="Proteomes" id="UP000290092">
    <property type="component" value="Unassembled WGS sequence"/>
</dbReference>
<name>A0AAX2AD34_9BACT</name>
<dbReference type="KEGG" id="amyt:AMYT_a0051"/>
<comment type="caution">
    <text evidence="1">The sequence shown here is derived from an EMBL/GenBank/DDBJ whole genome shotgun (WGS) entry which is preliminary data.</text>
</comment>
<proteinExistence type="predicted"/>
<evidence type="ECO:0000313" key="1">
    <source>
        <dbReference type="EMBL" id="RXK14798.1"/>
    </source>
</evidence>
<organism evidence="1 2">
    <name type="scientific">Malaciobacter mytili LMG 24559</name>
    <dbReference type="NCBI Taxonomy" id="1032238"/>
    <lineage>
        <taxon>Bacteria</taxon>
        <taxon>Pseudomonadati</taxon>
        <taxon>Campylobacterota</taxon>
        <taxon>Epsilonproteobacteria</taxon>
        <taxon>Campylobacterales</taxon>
        <taxon>Arcobacteraceae</taxon>
        <taxon>Malaciobacter</taxon>
    </lineage>
</organism>
<dbReference type="RefSeq" id="WP_114843260.1">
    <property type="nucleotide sequence ID" value="NZ_CP031220.1"/>
</dbReference>
<dbReference type="EMBL" id="NXID01000051">
    <property type="protein sequence ID" value="RXK14798.1"/>
    <property type="molecule type" value="Genomic_DNA"/>
</dbReference>
<dbReference type="AlphaFoldDB" id="A0AAX2AD34"/>
<keyword evidence="2" id="KW-1185">Reference proteome</keyword>